<reference evidence="2 3" key="1">
    <citation type="submission" date="2018-05" db="EMBL/GenBank/DDBJ databases">
        <title>Acuticoccus sediminis sp. nov., isolated from deep-sea sediment of Indian Ocean.</title>
        <authorList>
            <person name="Liu X."/>
            <person name="Lai Q."/>
            <person name="Du Y."/>
            <person name="Sun F."/>
            <person name="Zhang X."/>
            <person name="Wang S."/>
            <person name="Shao Z."/>
        </authorList>
    </citation>
    <scope>NUCLEOTIDE SEQUENCE [LARGE SCALE GENOMIC DNA]</scope>
    <source>
        <strain evidence="2 3">PTG4-2</strain>
    </source>
</reference>
<keyword evidence="3" id="KW-1185">Reference proteome</keyword>
<organism evidence="2 3">
    <name type="scientific">Acuticoccus sediminis</name>
    <dbReference type="NCBI Taxonomy" id="2184697"/>
    <lineage>
        <taxon>Bacteria</taxon>
        <taxon>Pseudomonadati</taxon>
        <taxon>Pseudomonadota</taxon>
        <taxon>Alphaproteobacteria</taxon>
        <taxon>Hyphomicrobiales</taxon>
        <taxon>Amorphaceae</taxon>
        <taxon>Acuticoccus</taxon>
    </lineage>
</organism>
<evidence type="ECO:0000313" key="3">
    <source>
        <dbReference type="Proteomes" id="UP000249590"/>
    </source>
</evidence>
<accession>A0A8B2P1H0</accession>
<keyword evidence="1" id="KW-0812">Transmembrane</keyword>
<dbReference type="InterPro" id="IPR046093">
    <property type="entry name" value="DUF6111"/>
</dbReference>
<dbReference type="Proteomes" id="UP000249590">
    <property type="component" value="Unassembled WGS sequence"/>
</dbReference>
<comment type="caution">
    <text evidence="2">The sequence shown here is derived from an EMBL/GenBank/DDBJ whole genome shotgun (WGS) entry which is preliminary data.</text>
</comment>
<keyword evidence="1" id="KW-1133">Transmembrane helix</keyword>
<evidence type="ECO:0000256" key="1">
    <source>
        <dbReference type="SAM" id="Phobius"/>
    </source>
</evidence>
<dbReference type="RefSeq" id="WP_111343687.1">
    <property type="nucleotide sequence ID" value="NZ_JAIWKD010000001.1"/>
</dbReference>
<protein>
    <submittedName>
        <fullName evidence="2">Uncharacterized protein</fullName>
    </submittedName>
</protein>
<keyword evidence="1" id="KW-0472">Membrane</keyword>
<dbReference type="Pfam" id="PF19606">
    <property type="entry name" value="DUF6111"/>
    <property type="match status" value="1"/>
</dbReference>
<dbReference type="OrthoDB" id="7366326at2"/>
<evidence type="ECO:0000313" key="2">
    <source>
        <dbReference type="EMBL" id="RAI04305.1"/>
    </source>
</evidence>
<dbReference type="AlphaFoldDB" id="A0A8B2P1H0"/>
<sequence length="89" mass="9789">MIRIIVTQLILFALPFIFYFAYRVATRGATGAAVSDLSKAMFTLIVIGGLLVIASFAYFAVHGVNTEGRYIPARYVDGKLIPGHYETDN</sequence>
<dbReference type="EMBL" id="QHHQ01000001">
    <property type="protein sequence ID" value="RAI04305.1"/>
    <property type="molecule type" value="Genomic_DNA"/>
</dbReference>
<name>A0A8B2P1H0_9HYPH</name>
<feature type="transmembrane region" description="Helical" evidence="1">
    <location>
        <begin position="5"/>
        <end position="22"/>
    </location>
</feature>
<proteinExistence type="predicted"/>
<feature type="transmembrane region" description="Helical" evidence="1">
    <location>
        <begin position="42"/>
        <end position="61"/>
    </location>
</feature>
<gene>
    <name evidence="2" type="ORF">DLJ53_07635</name>
</gene>